<dbReference type="AlphaFoldDB" id="A0A131Z7A7"/>
<dbReference type="EMBL" id="GEDV01002506">
    <property type="protein sequence ID" value="JAP86051.1"/>
    <property type="molecule type" value="Transcribed_RNA"/>
</dbReference>
<organism evidence="3">
    <name type="scientific">Rhipicephalus appendiculatus</name>
    <name type="common">Brown ear tick</name>
    <dbReference type="NCBI Taxonomy" id="34631"/>
    <lineage>
        <taxon>Eukaryota</taxon>
        <taxon>Metazoa</taxon>
        <taxon>Ecdysozoa</taxon>
        <taxon>Arthropoda</taxon>
        <taxon>Chelicerata</taxon>
        <taxon>Arachnida</taxon>
        <taxon>Acari</taxon>
        <taxon>Parasitiformes</taxon>
        <taxon>Ixodida</taxon>
        <taxon>Ixodoidea</taxon>
        <taxon>Ixodidae</taxon>
        <taxon>Rhipicephalinae</taxon>
        <taxon>Rhipicephalus</taxon>
        <taxon>Rhipicephalus</taxon>
    </lineage>
</organism>
<name>A0A131Z7A7_RHIAP</name>
<feature type="compositionally biased region" description="Low complexity" evidence="1">
    <location>
        <begin position="68"/>
        <end position="89"/>
    </location>
</feature>
<sequence length="99" mass="10777">MASAYRLSRAVVFVALLSLIFENEIPSSALANPAPSPTLSGNPSGSPGQKRGARAGTSFTLTRKQGVQIQQQIAAAKQLQKQQQQQRQPAQPPQRRRRQ</sequence>
<feature type="chain" id="PRO_5007286976" description="Pancreatic trypsin inhibitor" evidence="2">
    <location>
        <begin position="32"/>
        <end position="99"/>
    </location>
</feature>
<feature type="region of interest" description="Disordered" evidence="1">
    <location>
        <begin position="28"/>
        <end position="99"/>
    </location>
</feature>
<keyword evidence="2" id="KW-0732">Signal</keyword>
<feature type="signal peptide" evidence="2">
    <location>
        <begin position="1"/>
        <end position="31"/>
    </location>
</feature>
<evidence type="ECO:0008006" key="4">
    <source>
        <dbReference type="Google" id="ProtNLM"/>
    </source>
</evidence>
<evidence type="ECO:0000256" key="2">
    <source>
        <dbReference type="SAM" id="SignalP"/>
    </source>
</evidence>
<feature type="compositionally biased region" description="Polar residues" evidence="1">
    <location>
        <begin position="57"/>
        <end position="67"/>
    </location>
</feature>
<accession>A0A131Z7A7</accession>
<feature type="compositionally biased region" description="Low complexity" evidence="1">
    <location>
        <begin position="28"/>
        <end position="40"/>
    </location>
</feature>
<evidence type="ECO:0000313" key="3">
    <source>
        <dbReference type="EMBL" id="JAP86051.1"/>
    </source>
</evidence>
<reference evidence="3" key="1">
    <citation type="journal article" date="2016" name="Ticks Tick Borne Dis.">
        <title>De novo assembly and annotation of the salivary gland transcriptome of Rhipicephalus appendiculatus male and female ticks during blood feeding.</title>
        <authorList>
            <person name="de Castro M.H."/>
            <person name="de Klerk D."/>
            <person name="Pienaar R."/>
            <person name="Latif A.A."/>
            <person name="Rees D.J."/>
            <person name="Mans B.J."/>
        </authorList>
    </citation>
    <scope>NUCLEOTIDE SEQUENCE</scope>
    <source>
        <tissue evidence="3">Salivary glands</tissue>
    </source>
</reference>
<protein>
    <recommendedName>
        <fullName evidence="4">Pancreatic trypsin inhibitor</fullName>
    </recommendedName>
</protein>
<evidence type="ECO:0000256" key="1">
    <source>
        <dbReference type="SAM" id="MobiDB-lite"/>
    </source>
</evidence>
<proteinExistence type="predicted"/>